<evidence type="ECO:0000256" key="2">
    <source>
        <dbReference type="ARBA" id="ARBA00022692"/>
    </source>
</evidence>
<evidence type="ECO:0000256" key="5">
    <source>
        <dbReference type="SAM" id="Phobius"/>
    </source>
</evidence>
<gene>
    <name evidence="6" type="ORF">CNE99_05810</name>
</gene>
<dbReference type="GO" id="GO:0006691">
    <property type="term" value="P:leukotriene metabolic process"/>
    <property type="evidence" value="ECO:0007669"/>
    <property type="project" value="UniProtKB-ARBA"/>
</dbReference>
<dbReference type="PANTHER" id="PTHR10250">
    <property type="entry name" value="MICROSOMAL GLUTATHIONE S-TRANSFERASE"/>
    <property type="match status" value="1"/>
</dbReference>
<comment type="caution">
    <text evidence="6">The sequence shown here is derived from an EMBL/GenBank/DDBJ whole genome shotgun (WGS) entry which is preliminary data.</text>
</comment>
<dbReference type="InterPro" id="IPR050997">
    <property type="entry name" value="MAPEG"/>
</dbReference>
<dbReference type="GO" id="GO:0004364">
    <property type="term" value="F:glutathione transferase activity"/>
    <property type="evidence" value="ECO:0007669"/>
    <property type="project" value="TreeGrafter"/>
</dbReference>
<evidence type="ECO:0000256" key="1">
    <source>
        <dbReference type="ARBA" id="ARBA00004141"/>
    </source>
</evidence>
<dbReference type="SUPFAM" id="SSF161084">
    <property type="entry name" value="MAPEG domain-like"/>
    <property type="match status" value="1"/>
</dbReference>
<dbReference type="GO" id="GO:0016020">
    <property type="term" value="C:membrane"/>
    <property type="evidence" value="ECO:0007669"/>
    <property type="project" value="UniProtKB-SubCell"/>
</dbReference>
<protein>
    <recommendedName>
        <fullName evidence="8">MAPEG family protein</fullName>
    </recommendedName>
</protein>
<dbReference type="Pfam" id="PF01124">
    <property type="entry name" value="MAPEG"/>
    <property type="match status" value="1"/>
</dbReference>
<comment type="subcellular location">
    <subcellularLocation>
        <location evidence="1">Membrane</location>
        <topology evidence="1">Multi-pass membrane protein</topology>
    </subcellularLocation>
</comment>
<keyword evidence="3 5" id="KW-1133">Transmembrane helix</keyword>
<reference evidence="6 7" key="1">
    <citation type="submission" date="2017-08" db="EMBL/GenBank/DDBJ databases">
        <title>Fine stratification of microbial communities through a metagenomic profile of the photic zone.</title>
        <authorList>
            <person name="Haro-Moreno J.M."/>
            <person name="Lopez-Perez M."/>
            <person name="De La Torre J."/>
            <person name="Picazo A."/>
            <person name="Camacho A."/>
            <person name="Rodriguez-Valera F."/>
        </authorList>
    </citation>
    <scope>NUCLEOTIDE SEQUENCE [LARGE SCALE GENOMIC DNA]</scope>
    <source>
        <strain evidence="6">MED-G24</strain>
    </source>
</reference>
<dbReference type="EMBL" id="NTKD01000026">
    <property type="protein sequence ID" value="PDH39312.1"/>
    <property type="molecule type" value="Genomic_DNA"/>
</dbReference>
<dbReference type="AlphaFoldDB" id="A0A2A5WS67"/>
<evidence type="ECO:0000313" key="7">
    <source>
        <dbReference type="Proteomes" id="UP000219327"/>
    </source>
</evidence>
<name>A0A2A5WS67_9GAMM</name>
<dbReference type="GO" id="GO:0004602">
    <property type="term" value="F:glutathione peroxidase activity"/>
    <property type="evidence" value="ECO:0007669"/>
    <property type="project" value="TreeGrafter"/>
</dbReference>
<evidence type="ECO:0000256" key="3">
    <source>
        <dbReference type="ARBA" id="ARBA00022989"/>
    </source>
</evidence>
<dbReference type="Gene3D" id="1.20.120.550">
    <property type="entry name" value="Membrane associated eicosanoid/glutathione metabolism-like domain"/>
    <property type="match status" value="1"/>
</dbReference>
<feature type="transmembrane region" description="Helical" evidence="5">
    <location>
        <begin position="73"/>
        <end position="100"/>
    </location>
</feature>
<keyword evidence="4 5" id="KW-0472">Membrane</keyword>
<dbReference type="InterPro" id="IPR023352">
    <property type="entry name" value="MAPEG-like_dom_sf"/>
</dbReference>
<keyword evidence="2 5" id="KW-0812">Transmembrane</keyword>
<sequence>MNEYPLTSLVTLALVALGWVLSLRVGKARENFADALEAPEKFHSLELYSDPDFMVVFRNHQNLLEHLILVFPALWIFALSISDGIAFILGFTYFIGRVWWARNYLRNYSHRSAFILCFFSLLALLVGAVGGTIYRLIPV</sequence>
<dbReference type="Proteomes" id="UP000219327">
    <property type="component" value="Unassembled WGS sequence"/>
</dbReference>
<feature type="transmembrane region" description="Helical" evidence="5">
    <location>
        <begin position="112"/>
        <end position="137"/>
    </location>
</feature>
<dbReference type="InterPro" id="IPR001129">
    <property type="entry name" value="Membr-assoc_MAPEG"/>
</dbReference>
<dbReference type="PANTHER" id="PTHR10250:SF15">
    <property type="entry name" value="MICROSOMAL GLUTATHIONE S-TRANSFERASE-RELATED"/>
    <property type="match status" value="1"/>
</dbReference>
<accession>A0A2A5WS67</accession>
<evidence type="ECO:0000256" key="4">
    <source>
        <dbReference type="ARBA" id="ARBA00023136"/>
    </source>
</evidence>
<evidence type="ECO:0000313" key="6">
    <source>
        <dbReference type="EMBL" id="PDH39312.1"/>
    </source>
</evidence>
<organism evidence="6 7">
    <name type="scientific">OM182 bacterium MED-G24</name>
    <dbReference type="NCBI Taxonomy" id="1986255"/>
    <lineage>
        <taxon>Bacteria</taxon>
        <taxon>Pseudomonadati</taxon>
        <taxon>Pseudomonadota</taxon>
        <taxon>Gammaproteobacteria</taxon>
        <taxon>OMG group</taxon>
        <taxon>OM182 clade</taxon>
    </lineage>
</organism>
<proteinExistence type="predicted"/>
<evidence type="ECO:0008006" key="8">
    <source>
        <dbReference type="Google" id="ProtNLM"/>
    </source>
</evidence>